<evidence type="ECO:0000256" key="2">
    <source>
        <dbReference type="ARBA" id="ARBA00022801"/>
    </source>
</evidence>
<dbReference type="PANTHER" id="PTHR11066:SF34">
    <property type="entry name" value="ACYL-COENZYME A THIOESTERASE 8"/>
    <property type="match status" value="1"/>
</dbReference>
<dbReference type="CDD" id="cd03445">
    <property type="entry name" value="Thioesterase_II_repeat2"/>
    <property type="match status" value="1"/>
</dbReference>
<accession>A0A840EXZ5</accession>
<dbReference type="SUPFAM" id="SSF54637">
    <property type="entry name" value="Thioesterase/thiol ester dehydrase-isomerase"/>
    <property type="match status" value="2"/>
</dbReference>
<dbReference type="RefSeq" id="WP_183370269.1">
    <property type="nucleotide sequence ID" value="NZ_BAABHL010000034.1"/>
</dbReference>
<evidence type="ECO:0000313" key="5">
    <source>
        <dbReference type="EMBL" id="MBB4135194.1"/>
    </source>
</evidence>
<dbReference type="InterPro" id="IPR042171">
    <property type="entry name" value="Acyl-CoA_hotdog"/>
</dbReference>
<protein>
    <submittedName>
        <fullName evidence="5">Acyl-CoA thioesterase-2</fullName>
        <ecNumber evidence="5">3.1.2.-</ecNumber>
    </submittedName>
</protein>
<dbReference type="EMBL" id="JACIFP010000001">
    <property type="protein sequence ID" value="MBB4135194.1"/>
    <property type="molecule type" value="Genomic_DNA"/>
</dbReference>
<dbReference type="InterPro" id="IPR025652">
    <property type="entry name" value="TesB_C"/>
</dbReference>
<dbReference type="InterPro" id="IPR003703">
    <property type="entry name" value="Acyl_CoA_thio"/>
</dbReference>
<reference evidence="5 6" key="1">
    <citation type="submission" date="2020-08" db="EMBL/GenBank/DDBJ databases">
        <title>Sequencing the genomes of 1000 actinobacteria strains.</title>
        <authorList>
            <person name="Klenk H.-P."/>
        </authorList>
    </citation>
    <scope>NUCLEOTIDE SEQUENCE [LARGE SCALE GENOMIC DNA]</scope>
    <source>
        <strain evidence="5 6">DSM 45298</strain>
    </source>
</reference>
<sequence>MTDVTILGSPTDDGQADQRSLADVLSLAAVGAGVFRADPLPGGPPAVFGGQLLGQSVVAAGRTVHDGMTPTSMHAYFERPGDPATPIDYAVDEIRDSRSSARRLVRGTQYGRLVSTAELSFSRDSAGRADPVRPAVDPEAATWSIDDAPVQHREGLSTWLHGLCTMLRLDVRFLHEPVRLQVMRRGRAPAGERFLVRPADPIPEDPLVQAAAVAYLSDMFLLAGSLGPRGVLMGAGTHRVVSVDHSIWFADGVHAGGWLLHETAPVRSSPEHELCRGAICGLDGVPVADTMQEGLVRALDGNRQ</sequence>
<dbReference type="InterPro" id="IPR049449">
    <property type="entry name" value="TesB_ACOT8-like_N"/>
</dbReference>
<comment type="caution">
    <text evidence="5">The sequence shown here is derived from an EMBL/GenBank/DDBJ whole genome shotgun (WGS) entry which is preliminary data.</text>
</comment>
<dbReference type="GO" id="GO:0047617">
    <property type="term" value="F:fatty acyl-CoA hydrolase activity"/>
    <property type="evidence" value="ECO:0007669"/>
    <property type="project" value="InterPro"/>
</dbReference>
<keyword evidence="6" id="KW-1185">Reference proteome</keyword>
<keyword evidence="2 5" id="KW-0378">Hydrolase</keyword>
<evidence type="ECO:0000256" key="1">
    <source>
        <dbReference type="ARBA" id="ARBA00006538"/>
    </source>
</evidence>
<dbReference type="Proteomes" id="UP000551501">
    <property type="component" value="Unassembled WGS sequence"/>
</dbReference>
<dbReference type="CDD" id="cd03444">
    <property type="entry name" value="Thioesterase_II_repeat1"/>
    <property type="match status" value="1"/>
</dbReference>
<organism evidence="5 6">
    <name type="scientific">Gordonia humi</name>
    <dbReference type="NCBI Taxonomy" id="686429"/>
    <lineage>
        <taxon>Bacteria</taxon>
        <taxon>Bacillati</taxon>
        <taxon>Actinomycetota</taxon>
        <taxon>Actinomycetes</taxon>
        <taxon>Mycobacteriales</taxon>
        <taxon>Gordoniaceae</taxon>
        <taxon>Gordonia</taxon>
    </lineage>
</organism>
<evidence type="ECO:0000259" key="4">
    <source>
        <dbReference type="Pfam" id="PF13622"/>
    </source>
</evidence>
<feature type="domain" description="Acyl-CoA thioesterase-like N-terminal HotDog" evidence="4">
    <location>
        <begin position="43"/>
        <end position="121"/>
    </location>
</feature>
<dbReference type="PANTHER" id="PTHR11066">
    <property type="entry name" value="ACYL-COA THIOESTERASE"/>
    <property type="match status" value="1"/>
</dbReference>
<dbReference type="Pfam" id="PF02551">
    <property type="entry name" value="Acyl_CoA_thio"/>
    <property type="match status" value="1"/>
</dbReference>
<dbReference type="Pfam" id="PF13622">
    <property type="entry name" value="4HBT_3"/>
    <property type="match status" value="1"/>
</dbReference>
<gene>
    <name evidence="5" type="ORF">BKA16_001746</name>
</gene>
<evidence type="ECO:0000259" key="3">
    <source>
        <dbReference type="Pfam" id="PF02551"/>
    </source>
</evidence>
<feature type="domain" description="Acyl-CoA thioesterase 2 C-terminal" evidence="3">
    <location>
        <begin position="180"/>
        <end position="295"/>
    </location>
</feature>
<proteinExistence type="inferred from homology"/>
<comment type="similarity">
    <text evidence="1">Belongs to the C/M/P thioester hydrolase family.</text>
</comment>
<dbReference type="InterPro" id="IPR029069">
    <property type="entry name" value="HotDog_dom_sf"/>
</dbReference>
<dbReference type="EC" id="3.1.2.-" evidence="5"/>
<name>A0A840EXZ5_9ACTN</name>
<dbReference type="GO" id="GO:0006637">
    <property type="term" value="P:acyl-CoA metabolic process"/>
    <property type="evidence" value="ECO:0007669"/>
    <property type="project" value="InterPro"/>
</dbReference>
<dbReference type="AlphaFoldDB" id="A0A840EXZ5"/>
<evidence type="ECO:0000313" key="6">
    <source>
        <dbReference type="Proteomes" id="UP000551501"/>
    </source>
</evidence>
<dbReference type="Gene3D" id="2.40.160.210">
    <property type="entry name" value="Acyl-CoA thioesterase, double hotdog domain"/>
    <property type="match status" value="1"/>
</dbReference>
<dbReference type="GO" id="GO:0009062">
    <property type="term" value="P:fatty acid catabolic process"/>
    <property type="evidence" value="ECO:0007669"/>
    <property type="project" value="TreeGrafter"/>
</dbReference>